<evidence type="ECO:0000256" key="5">
    <source>
        <dbReference type="PROSITE-ProRule" id="PRU00169"/>
    </source>
</evidence>
<dbReference type="InterPro" id="IPR058245">
    <property type="entry name" value="NreC/VraR/RcsB-like_REC"/>
</dbReference>
<dbReference type="InterPro" id="IPR011006">
    <property type="entry name" value="CheY-like_superfamily"/>
</dbReference>
<proteinExistence type="predicted"/>
<evidence type="ECO:0000256" key="2">
    <source>
        <dbReference type="ARBA" id="ARBA00023015"/>
    </source>
</evidence>
<name>A0AA49GR73_9BACT</name>
<dbReference type="SMART" id="SM00421">
    <property type="entry name" value="HTH_LUXR"/>
    <property type="match status" value="1"/>
</dbReference>
<gene>
    <name evidence="8" type="ORF">K4G66_09820</name>
</gene>
<dbReference type="EMBL" id="CP120682">
    <property type="protein sequence ID" value="WKN38998.1"/>
    <property type="molecule type" value="Genomic_DNA"/>
</dbReference>
<keyword evidence="2" id="KW-0805">Transcription regulation</keyword>
<dbReference type="InterPro" id="IPR001789">
    <property type="entry name" value="Sig_transdc_resp-reg_receiver"/>
</dbReference>
<dbReference type="CDD" id="cd06170">
    <property type="entry name" value="LuxR_C_like"/>
    <property type="match status" value="1"/>
</dbReference>
<sequence length="216" mass="24828">MKIIIADDHLLYRKGVVDYIKDCFPEATVEEANDGVEVLSLAKHFQPDIAILDLEMPKMDGVDTINYLKLHYPDVKILIMSMHQNELLMREVIALGVNGYLVKGENEKDLKIAIETLLDDKSYFSQTPIRVMQEELKLQSKFWSNFEKLRHLTDREIQVLKLICREMTNKEIADSLHISPRTVDNHRNSLLEKCAVKNTAGLVKFAIQHSLVDTAH</sequence>
<dbReference type="SUPFAM" id="SSF46894">
    <property type="entry name" value="C-terminal effector domain of the bipartite response regulators"/>
    <property type="match status" value="1"/>
</dbReference>
<dbReference type="Pfam" id="PF00196">
    <property type="entry name" value="GerE"/>
    <property type="match status" value="1"/>
</dbReference>
<accession>A0AA49GR73</accession>
<organism evidence="8">
    <name type="scientific">Roseihalotalea indica</name>
    <dbReference type="NCBI Taxonomy" id="2867963"/>
    <lineage>
        <taxon>Bacteria</taxon>
        <taxon>Pseudomonadati</taxon>
        <taxon>Bacteroidota</taxon>
        <taxon>Cytophagia</taxon>
        <taxon>Cytophagales</taxon>
        <taxon>Catalimonadaceae</taxon>
        <taxon>Roseihalotalea</taxon>
    </lineage>
</organism>
<feature type="modified residue" description="4-aspartylphosphate" evidence="5">
    <location>
        <position position="53"/>
    </location>
</feature>
<keyword evidence="1 5" id="KW-0597">Phosphoprotein</keyword>
<evidence type="ECO:0000256" key="4">
    <source>
        <dbReference type="ARBA" id="ARBA00023163"/>
    </source>
</evidence>
<dbReference type="Gene3D" id="3.40.50.2300">
    <property type="match status" value="1"/>
</dbReference>
<keyword evidence="3" id="KW-0238">DNA-binding</keyword>
<keyword evidence="4" id="KW-0804">Transcription</keyword>
<evidence type="ECO:0000259" key="6">
    <source>
        <dbReference type="PROSITE" id="PS50043"/>
    </source>
</evidence>
<evidence type="ECO:0000259" key="7">
    <source>
        <dbReference type="PROSITE" id="PS50110"/>
    </source>
</evidence>
<dbReference type="SUPFAM" id="SSF52172">
    <property type="entry name" value="CheY-like"/>
    <property type="match status" value="1"/>
</dbReference>
<dbReference type="Pfam" id="PF00072">
    <property type="entry name" value="Response_reg"/>
    <property type="match status" value="1"/>
</dbReference>
<dbReference type="GO" id="GO:0006355">
    <property type="term" value="P:regulation of DNA-templated transcription"/>
    <property type="evidence" value="ECO:0007669"/>
    <property type="project" value="InterPro"/>
</dbReference>
<dbReference type="PRINTS" id="PR00038">
    <property type="entry name" value="HTHLUXR"/>
</dbReference>
<reference evidence="8" key="2">
    <citation type="journal article" date="2024" name="Antonie Van Leeuwenhoek">
        <title>Roseihalotalea indica gen. nov., sp. nov., a halophilic Bacteroidetes from mesopelagic Southwest Indian Ocean with higher carbohydrate metabolic potential.</title>
        <authorList>
            <person name="Chen B."/>
            <person name="Zhang M."/>
            <person name="Lin D."/>
            <person name="Ye J."/>
            <person name="Tang K."/>
        </authorList>
    </citation>
    <scope>NUCLEOTIDE SEQUENCE</scope>
    <source>
        <strain evidence="8">TK19036</strain>
    </source>
</reference>
<dbReference type="AlphaFoldDB" id="A0AA49GR73"/>
<evidence type="ECO:0000256" key="1">
    <source>
        <dbReference type="ARBA" id="ARBA00022553"/>
    </source>
</evidence>
<dbReference type="PROSITE" id="PS50110">
    <property type="entry name" value="RESPONSE_REGULATORY"/>
    <property type="match status" value="1"/>
</dbReference>
<dbReference type="GO" id="GO:0000160">
    <property type="term" value="P:phosphorelay signal transduction system"/>
    <property type="evidence" value="ECO:0007669"/>
    <property type="project" value="InterPro"/>
</dbReference>
<evidence type="ECO:0000256" key="3">
    <source>
        <dbReference type="ARBA" id="ARBA00023125"/>
    </source>
</evidence>
<dbReference type="PROSITE" id="PS50043">
    <property type="entry name" value="HTH_LUXR_2"/>
    <property type="match status" value="1"/>
</dbReference>
<feature type="domain" description="Response regulatory" evidence="7">
    <location>
        <begin position="2"/>
        <end position="118"/>
    </location>
</feature>
<evidence type="ECO:0000313" key="8">
    <source>
        <dbReference type="EMBL" id="WKN38998.1"/>
    </source>
</evidence>
<dbReference type="PANTHER" id="PTHR43214:SF41">
    <property type="entry name" value="NITRATE_NITRITE RESPONSE REGULATOR PROTEIN NARP"/>
    <property type="match status" value="1"/>
</dbReference>
<dbReference type="PANTHER" id="PTHR43214">
    <property type="entry name" value="TWO-COMPONENT RESPONSE REGULATOR"/>
    <property type="match status" value="1"/>
</dbReference>
<feature type="domain" description="HTH luxR-type" evidence="6">
    <location>
        <begin position="145"/>
        <end position="210"/>
    </location>
</feature>
<dbReference type="CDD" id="cd17535">
    <property type="entry name" value="REC_NarL-like"/>
    <property type="match status" value="1"/>
</dbReference>
<dbReference type="GO" id="GO:0003677">
    <property type="term" value="F:DNA binding"/>
    <property type="evidence" value="ECO:0007669"/>
    <property type="project" value="UniProtKB-KW"/>
</dbReference>
<dbReference type="InterPro" id="IPR039420">
    <property type="entry name" value="WalR-like"/>
</dbReference>
<protein>
    <submittedName>
        <fullName evidence="8">Response regulator transcription factor</fullName>
    </submittedName>
</protein>
<dbReference type="InterPro" id="IPR000792">
    <property type="entry name" value="Tscrpt_reg_LuxR_C"/>
</dbReference>
<dbReference type="InterPro" id="IPR016032">
    <property type="entry name" value="Sig_transdc_resp-reg_C-effctor"/>
</dbReference>
<dbReference type="SMART" id="SM00448">
    <property type="entry name" value="REC"/>
    <property type="match status" value="1"/>
</dbReference>
<reference evidence="8" key="1">
    <citation type="journal article" date="2023" name="Comput. Struct. Biotechnol. J.">
        <title>Discovery of a novel marine Bacteroidetes with a rich repertoire of carbohydrate-active enzymes.</title>
        <authorList>
            <person name="Chen B."/>
            <person name="Liu G."/>
            <person name="Chen Q."/>
            <person name="Wang H."/>
            <person name="Liu L."/>
            <person name="Tang K."/>
        </authorList>
    </citation>
    <scope>NUCLEOTIDE SEQUENCE</scope>
    <source>
        <strain evidence="8">TK19036</strain>
    </source>
</reference>